<proteinExistence type="predicted"/>
<gene>
    <name evidence="1" type="ORF">COLO4_27883</name>
</gene>
<comment type="caution">
    <text evidence="1">The sequence shown here is derived from an EMBL/GenBank/DDBJ whole genome shotgun (WGS) entry which is preliminary data.</text>
</comment>
<evidence type="ECO:0000313" key="2">
    <source>
        <dbReference type="Proteomes" id="UP000187203"/>
    </source>
</evidence>
<keyword evidence="2" id="KW-1185">Reference proteome</keyword>
<dbReference type="EMBL" id="AWUE01019708">
    <property type="protein sequence ID" value="OMO72016.1"/>
    <property type="molecule type" value="Genomic_DNA"/>
</dbReference>
<protein>
    <submittedName>
        <fullName evidence="1">Uncharacterized protein</fullName>
    </submittedName>
</protein>
<reference evidence="2" key="1">
    <citation type="submission" date="2013-09" db="EMBL/GenBank/DDBJ databases">
        <title>Corchorus olitorius genome sequencing.</title>
        <authorList>
            <person name="Alam M."/>
            <person name="Haque M.S."/>
            <person name="Islam M.S."/>
            <person name="Emdad E.M."/>
            <person name="Islam M.M."/>
            <person name="Ahmed B."/>
            <person name="Halim A."/>
            <person name="Hossen Q.M.M."/>
            <person name="Hossain M.Z."/>
            <person name="Ahmed R."/>
            <person name="Khan M.M."/>
            <person name="Islam R."/>
            <person name="Rashid M.M."/>
            <person name="Khan S.A."/>
            <person name="Rahman M.S."/>
            <person name="Alam M."/>
            <person name="Yahiya A.S."/>
            <person name="Khan M.S."/>
            <person name="Azam M.S."/>
            <person name="Haque T."/>
            <person name="Lashkar M.Z.H."/>
            <person name="Akhand A.I."/>
            <person name="Morshed G."/>
            <person name="Roy S."/>
            <person name="Uddin K.S."/>
            <person name="Rabeya T."/>
            <person name="Hossain A.S."/>
            <person name="Chowdhury A."/>
            <person name="Snigdha A.R."/>
            <person name="Mortoza M.S."/>
            <person name="Matin S.A."/>
            <person name="Hoque S.M.E."/>
            <person name="Islam M.K."/>
            <person name="Roy D.K."/>
            <person name="Haider R."/>
            <person name="Moosa M.M."/>
            <person name="Elias S.M."/>
            <person name="Hasan A.M."/>
            <person name="Jahan S."/>
            <person name="Shafiuddin M."/>
            <person name="Mahmood N."/>
            <person name="Shommy N.S."/>
        </authorList>
    </citation>
    <scope>NUCLEOTIDE SEQUENCE [LARGE SCALE GENOMIC DNA]</scope>
    <source>
        <strain evidence="2">cv. O-4</strain>
    </source>
</reference>
<organism evidence="1 2">
    <name type="scientific">Corchorus olitorius</name>
    <dbReference type="NCBI Taxonomy" id="93759"/>
    <lineage>
        <taxon>Eukaryota</taxon>
        <taxon>Viridiplantae</taxon>
        <taxon>Streptophyta</taxon>
        <taxon>Embryophyta</taxon>
        <taxon>Tracheophyta</taxon>
        <taxon>Spermatophyta</taxon>
        <taxon>Magnoliopsida</taxon>
        <taxon>eudicotyledons</taxon>
        <taxon>Gunneridae</taxon>
        <taxon>Pentapetalae</taxon>
        <taxon>rosids</taxon>
        <taxon>malvids</taxon>
        <taxon>Malvales</taxon>
        <taxon>Malvaceae</taxon>
        <taxon>Grewioideae</taxon>
        <taxon>Apeibeae</taxon>
        <taxon>Corchorus</taxon>
    </lineage>
</organism>
<dbReference type="AlphaFoldDB" id="A0A1R3HNQ7"/>
<dbReference type="OrthoDB" id="10576998at2759"/>
<dbReference type="Proteomes" id="UP000187203">
    <property type="component" value="Unassembled WGS sequence"/>
</dbReference>
<name>A0A1R3HNQ7_9ROSI</name>
<accession>A0A1R3HNQ7</accession>
<evidence type="ECO:0000313" key="1">
    <source>
        <dbReference type="EMBL" id="OMO72016.1"/>
    </source>
</evidence>
<sequence length="70" mass="8404">MCQKYLRELETDCAEYKSKWSEWWSKDLKKSYCERQFESYAYCVARYAEKGKDSRYCDWLVENATAAGCT</sequence>